<dbReference type="SMART" id="SM00895">
    <property type="entry name" value="FCD"/>
    <property type="match status" value="1"/>
</dbReference>
<gene>
    <name evidence="5" type="ORF">AWB68_05499</name>
</gene>
<dbReference type="InterPro" id="IPR011711">
    <property type="entry name" value="GntR_C"/>
</dbReference>
<dbReference type="PANTHER" id="PTHR43537:SF5">
    <property type="entry name" value="UXU OPERON TRANSCRIPTIONAL REGULATOR"/>
    <property type="match status" value="1"/>
</dbReference>
<feature type="domain" description="HTH gntR-type" evidence="4">
    <location>
        <begin position="7"/>
        <end position="75"/>
    </location>
</feature>
<accession>A0A158KCJ1</accession>
<dbReference type="GO" id="GO:0003700">
    <property type="term" value="F:DNA-binding transcription factor activity"/>
    <property type="evidence" value="ECO:0007669"/>
    <property type="project" value="InterPro"/>
</dbReference>
<reference evidence="5" key="1">
    <citation type="submission" date="2016-01" db="EMBL/GenBank/DDBJ databases">
        <authorList>
            <person name="Peeters C."/>
        </authorList>
    </citation>
    <scope>NUCLEOTIDE SEQUENCE [LARGE SCALE GENOMIC DNA]</scope>
    <source>
        <strain evidence="5">LMG 22940</strain>
    </source>
</reference>
<sequence length="229" mass="25552">MNERKTSGLADRIYSDILNSIIEGEFKEGDRLLTEHALAERFSTSRPTVREALARLRADGIIVTRRGSGTTVGRRPDPDVRRFAPLETLSDIRRCYEFRVVTEAGAAALAARQADESDIAAIQAAWDELERVIETQGIGAKDDFAFHLAIARASKNQFFITVMSFIEEQVVFSMNLSRNLSLVKTLERQRLVQAEHLEVLAAIRAHDPERAGRAMAAHLENALARMFGS</sequence>
<dbReference type="InterPro" id="IPR000524">
    <property type="entry name" value="Tscrpt_reg_HTH_GntR"/>
</dbReference>
<dbReference type="Pfam" id="PF07729">
    <property type="entry name" value="FCD"/>
    <property type="match status" value="1"/>
</dbReference>
<dbReference type="RefSeq" id="WP_087647530.1">
    <property type="nucleotide sequence ID" value="NZ_FCON02000080.1"/>
</dbReference>
<keyword evidence="3" id="KW-0804">Transcription</keyword>
<dbReference type="OrthoDB" id="5296437at2"/>
<keyword evidence="1" id="KW-0805">Transcription regulation</keyword>
<keyword evidence="2" id="KW-0238">DNA-binding</keyword>
<dbReference type="SUPFAM" id="SSF46785">
    <property type="entry name" value="Winged helix' DNA-binding domain"/>
    <property type="match status" value="1"/>
</dbReference>
<dbReference type="AlphaFoldDB" id="A0A158KCJ1"/>
<dbReference type="CDD" id="cd07377">
    <property type="entry name" value="WHTH_GntR"/>
    <property type="match status" value="1"/>
</dbReference>
<evidence type="ECO:0000256" key="2">
    <source>
        <dbReference type="ARBA" id="ARBA00023125"/>
    </source>
</evidence>
<name>A0A158KCJ1_9BURK</name>
<protein>
    <submittedName>
        <fullName evidence="5">GntR family transcriptional regulator</fullName>
    </submittedName>
</protein>
<dbReference type="SMART" id="SM00345">
    <property type="entry name" value="HTH_GNTR"/>
    <property type="match status" value="1"/>
</dbReference>
<evidence type="ECO:0000313" key="6">
    <source>
        <dbReference type="Proteomes" id="UP000054770"/>
    </source>
</evidence>
<dbReference type="GO" id="GO:0003677">
    <property type="term" value="F:DNA binding"/>
    <property type="evidence" value="ECO:0007669"/>
    <property type="project" value="UniProtKB-KW"/>
</dbReference>
<dbReference type="InterPro" id="IPR036390">
    <property type="entry name" value="WH_DNA-bd_sf"/>
</dbReference>
<evidence type="ECO:0000256" key="3">
    <source>
        <dbReference type="ARBA" id="ARBA00023163"/>
    </source>
</evidence>
<proteinExistence type="predicted"/>
<dbReference type="InterPro" id="IPR036388">
    <property type="entry name" value="WH-like_DNA-bd_sf"/>
</dbReference>
<dbReference type="Pfam" id="PF00392">
    <property type="entry name" value="GntR"/>
    <property type="match status" value="1"/>
</dbReference>
<dbReference type="Gene3D" id="1.10.10.10">
    <property type="entry name" value="Winged helix-like DNA-binding domain superfamily/Winged helix DNA-binding domain"/>
    <property type="match status" value="1"/>
</dbReference>
<dbReference type="InterPro" id="IPR008920">
    <property type="entry name" value="TF_FadR/GntR_C"/>
</dbReference>
<evidence type="ECO:0000259" key="4">
    <source>
        <dbReference type="PROSITE" id="PS50949"/>
    </source>
</evidence>
<evidence type="ECO:0000256" key="1">
    <source>
        <dbReference type="ARBA" id="ARBA00023015"/>
    </source>
</evidence>
<dbReference type="PROSITE" id="PS50949">
    <property type="entry name" value="HTH_GNTR"/>
    <property type="match status" value="1"/>
</dbReference>
<dbReference type="SUPFAM" id="SSF48008">
    <property type="entry name" value="GntR ligand-binding domain-like"/>
    <property type="match status" value="1"/>
</dbReference>
<dbReference type="EMBL" id="FCON02000080">
    <property type="protein sequence ID" value="SAL78797.1"/>
    <property type="molecule type" value="Genomic_DNA"/>
</dbReference>
<evidence type="ECO:0000313" key="5">
    <source>
        <dbReference type="EMBL" id="SAL78797.1"/>
    </source>
</evidence>
<dbReference type="Proteomes" id="UP000054770">
    <property type="component" value="Unassembled WGS sequence"/>
</dbReference>
<comment type="caution">
    <text evidence="5">The sequence shown here is derived from an EMBL/GenBank/DDBJ whole genome shotgun (WGS) entry which is preliminary data.</text>
</comment>
<dbReference type="PANTHER" id="PTHR43537">
    <property type="entry name" value="TRANSCRIPTIONAL REGULATOR, GNTR FAMILY"/>
    <property type="match status" value="1"/>
</dbReference>
<organism evidence="5 6">
    <name type="scientific">Caballeronia choica</name>
    <dbReference type="NCBI Taxonomy" id="326476"/>
    <lineage>
        <taxon>Bacteria</taxon>
        <taxon>Pseudomonadati</taxon>
        <taxon>Pseudomonadota</taxon>
        <taxon>Betaproteobacteria</taxon>
        <taxon>Burkholderiales</taxon>
        <taxon>Burkholderiaceae</taxon>
        <taxon>Caballeronia</taxon>
    </lineage>
</organism>
<dbReference type="Gene3D" id="1.20.120.530">
    <property type="entry name" value="GntR ligand-binding domain-like"/>
    <property type="match status" value="1"/>
</dbReference>
<keyword evidence="6" id="KW-1185">Reference proteome</keyword>
<dbReference type="PRINTS" id="PR00035">
    <property type="entry name" value="HTHGNTR"/>
</dbReference>